<name>A0A6N7XCC4_9FIRM</name>
<dbReference type="Gene3D" id="3.40.430.10">
    <property type="entry name" value="Dihydrofolate Reductase, subunit A"/>
    <property type="match status" value="1"/>
</dbReference>
<comment type="pathway">
    <text evidence="1">Cofactor biosynthesis; tetrahydrofolate biosynthesis; 5,6,7,8-tetrahydrofolate from 7,8-dihydrofolate: step 1/1.</text>
</comment>
<keyword evidence="9" id="KW-1185">Reference proteome</keyword>
<dbReference type="InterPro" id="IPR001796">
    <property type="entry name" value="DHFR_dom"/>
</dbReference>
<dbReference type="AlphaFoldDB" id="A0A6N7XCC4"/>
<evidence type="ECO:0000259" key="7">
    <source>
        <dbReference type="PROSITE" id="PS51330"/>
    </source>
</evidence>
<dbReference type="Pfam" id="PF00186">
    <property type="entry name" value="DHFR_1"/>
    <property type="match status" value="1"/>
</dbReference>
<keyword evidence="6" id="KW-0560">Oxidoreductase</keyword>
<dbReference type="GO" id="GO:0004146">
    <property type="term" value="F:dihydrofolate reductase activity"/>
    <property type="evidence" value="ECO:0007669"/>
    <property type="project" value="UniProtKB-EC"/>
</dbReference>
<keyword evidence="5" id="KW-0521">NADP</keyword>
<feature type="domain" description="DHFR" evidence="7">
    <location>
        <begin position="4"/>
        <end position="166"/>
    </location>
</feature>
<dbReference type="InterPro" id="IPR024072">
    <property type="entry name" value="DHFR-like_dom_sf"/>
</dbReference>
<evidence type="ECO:0000256" key="5">
    <source>
        <dbReference type="ARBA" id="ARBA00022857"/>
    </source>
</evidence>
<evidence type="ECO:0000313" key="8">
    <source>
        <dbReference type="EMBL" id="MST61962.1"/>
    </source>
</evidence>
<dbReference type="RefSeq" id="WP_154537332.1">
    <property type="nucleotide sequence ID" value="NZ_JAQYHJ010000082.1"/>
</dbReference>
<dbReference type="SUPFAM" id="SSF53597">
    <property type="entry name" value="Dihydrofolate reductase-like"/>
    <property type="match status" value="1"/>
</dbReference>
<protein>
    <recommendedName>
        <fullName evidence="3">dihydrofolate reductase</fullName>
        <ecNumber evidence="3">1.5.1.3</ecNumber>
    </recommendedName>
</protein>
<comment type="similarity">
    <text evidence="2">Belongs to the dihydrofolate reductase family.</text>
</comment>
<keyword evidence="4" id="KW-0554">One-carbon metabolism</keyword>
<dbReference type="GO" id="GO:0046452">
    <property type="term" value="P:dihydrofolate metabolic process"/>
    <property type="evidence" value="ECO:0007669"/>
    <property type="project" value="TreeGrafter"/>
</dbReference>
<evidence type="ECO:0000256" key="1">
    <source>
        <dbReference type="ARBA" id="ARBA00004903"/>
    </source>
</evidence>
<dbReference type="PANTHER" id="PTHR48069:SF3">
    <property type="entry name" value="DIHYDROFOLATE REDUCTASE"/>
    <property type="match status" value="1"/>
</dbReference>
<proteinExistence type="inferred from homology"/>
<dbReference type="GO" id="GO:0005829">
    <property type="term" value="C:cytosol"/>
    <property type="evidence" value="ECO:0007669"/>
    <property type="project" value="TreeGrafter"/>
</dbReference>
<dbReference type="GO" id="GO:0006730">
    <property type="term" value="P:one-carbon metabolic process"/>
    <property type="evidence" value="ECO:0007669"/>
    <property type="project" value="UniProtKB-KW"/>
</dbReference>
<dbReference type="EMBL" id="VUNE01000001">
    <property type="protein sequence ID" value="MST61962.1"/>
    <property type="molecule type" value="Genomic_DNA"/>
</dbReference>
<dbReference type="EC" id="1.5.1.3" evidence="3"/>
<organism evidence="8 9">
    <name type="scientific">Peptostreptococcus porci</name>
    <dbReference type="NCBI Taxonomy" id="2652282"/>
    <lineage>
        <taxon>Bacteria</taxon>
        <taxon>Bacillati</taxon>
        <taxon>Bacillota</taxon>
        <taxon>Clostridia</taxon>
        <taxon>Peptostreptococcales</taxon>
        <taxon>Peptostreptococcaceae</taxon>
        <taxon>Peptostreptococcus</taxon>
    </lineage>
</organism>
<accession>A0A6N7XCC4</accession>
<evidence type="ECO:0000256" key="2">
    <source>
        <dbReference type="ARBA" id="ARBA00009539"/>
    </source>
</evidence>
<reference evidence="8 9" key="1">
    <citation type="submission" date="2019-08" db="EMBL/GenBank/DDBJ databases">
        <title>In-depth cultivation of the pig gut microbiome towards novel bacterial diversity and tailored functional studies.</title>
        <authorList>
            <person name="Wylensek D."/>
            <person name="Hitch T.C.A."/>
            <person name="Clavel T."/>
        </authorList>
    </citation>
    <scope>NUCLEOTIDE SEQUENCE [LARGE SCALE GENOMIC DNA]</scope>
    <source>
        <strain evidence="8 9">WCA-SAB-591-4A-A</strain>
    </source>
</reference>
<dbReference type="Proteomes" id="UP000440713">
    <property type="component" value="Unassembled WGS sequence"/>
</dbReference>
<dbReference type="GO" id="GO:0046655">
    <property type="term" value="P:folic acid metabolic process"/>
    <property type="evidence" value="ECO:0007669"/>
    <property type="project" value="TreeGrafter"/>
</dbReference>
<dbReference type="InterPro" id="IPR012259">
    <property type="entry name" value="DHFR"/>
</dbReference>
<comment type="caution">
    <text evidence="8">The sequence shown here is derived from an EMBL/GenBank/DDBJ whole genome shotgun (WGS) entry which is preliminary data.</text>
</comment>
<dbReference type="PRINTS" id="PR00070">
    <property type="entry name" value="DHFR"/>
</dbReference>
<evidence type="ECO:0000256" key="6">
    <source>
        <dbReference type="ARBA" id="ARBA00023002"/>
    </source>
</evidence>
<dbReference type="GO" id="GO:0046654">
    <property type="term" value="P:tetrahydrofolate biosynthetic process"/>
    <property type="evidence" value="ECO:0007669"/>
    <property type="project" value="UniProtKB-UniPathway"/>
</dbReference>
<dbReference type="UniPathway" id="UPA00077">
    <property type="reaction ID" value="UER00158"/>
</dbReference>
<evidence type="ECO:0000256" key="3">
    <source>
        <dbReference type="ARBA" id="ARBA00012856"/>
    </source>
</evidence>
<dbReference type="PROSITE" id="PS51330">
    <property type="entry name" value="DHFR_2"/>
    <property type="match status" value="1"/>
</dbReference>
<evidence type="ECO:0000313" key="9">
    <source>
        <dbReference type="Proteomes" id="UP000440713"/>
    </source>
</evidence>
<evidence type="ECO:0000256" key="4">
    <source>
        <dbReference type="ARBA" id="ARBA00022563"/>
    </source>
</evidence>
<sequence length="167" mass="19472">MIENLYAIVAMTEKTNAIGRAGDMLYHLKDDLKYFKSTTENNTIVCGRKTYFSFPKRPLPNRKNIVLTRGNTAFDGAYTMHSREEIIEYAKNNPDEKIFICGGDNIYKQFMDDVSKLYVTSIIEEKKVDADSFFPEILEEKWKLTSESEYICPDNAPKYKFLIYDRI</sequence>
<dbReference type="PANTHER" id="PTHR48069">
    <property type="entry name" value="DIHYDROFOLATE REDUCTASE"/>
    <property type="match status" value="1"/>
</dbReference>
<gene>
    <name evidence="8" type="ORF">FYJ71_03100</name>
</gene>
<dbReference type="CDD" id="cd00209">
    <property type="entry name" value="DHFR"/>
    <property type="match status" value="1"/>
</dbReference>
<dbReference type="GO" id="GO:0050661">
    <property type="term" value="F:NADP binding"/>
    <property type="evidence" value="ECO:0007669"/>
    <property type="project" value="InterPro"/>
</dbReference>